<organism evidence="2 3">
    <name type="scientific">Triticum urartu</name>
    <name type="common">Red wild einkorn</name>
    <name type="synonym">Crithodium urartu</name>
    <dbReference type="NCBI Taxonomy" id="4572"/>
    <lineage>
        <taxon>Eukaryota</taxon>
        <taxon>Viridiplantae</taxon>
        <taxon>Streptophyta</taxon>
        <taxon>Embryophyta</taxon>
        <taxon>Tracheophyta</taxon>
        <taxon>Spermatophyta</taxon>
        <taxon>Magnoliopsida</taxon>
        <taxon>Liliopsida</taxon>
        <taxon>Poales</taxon>
        <taxon>Poaceae</taxon>
        <taxon>BOP clade</taxon>
        <taxon>Pooideae</taxon>
        <taxon>Triticodae</taxon>
        <taxon>Triticeae</taxon>
        <taxon>Triticinae</taxon>
        <taxon>Triticum</taxon>
    </lineage>
</organism>
<feature type="domain" description="Reverse transcriptase zinc-binding" evidence="1">
    <location>
        <begin position="2"/>
        <end position="60"/>
    </location>
</feature>
<dbReference type="EnsemblPlants" id="TuG1812G0700005656.01.T01">
    <property type="protein sequence ID" value="TuG1812G0700005656.01.T01.cds468429"/>
    <property type="gene ID" value="TuG1812G0700005656.01"/>
</dbReference>
<dbReference type="Gramene" id="TuG1812G0700005656.01.T01">
    <property type="protein sequence ID" value="TuG1812G0700005656.01.T01.cds468429"/>
    <property type="gene ID" value="TuG1812G0700005656.01"/>
</dbReference>
<name>A0A8R7VC88_TRIUA</name>
<reference evidence="2" key="3">
    <citation type="submission" date="2022-06" db="UniProtKB">
        <authorList>
            <consortium name="EnsemblPlants"/>
        </authorList>
    </citation>
    <scope>IDENTIFICATION</scope>
</reference>
<dbReference type="Pfam" id="PF13966">
    <property type="entry name" value="zf-RVT"/>
    <property type="match status" value="1"/>
</dbReference>
<sequence>MQVPSKVKNFIWRALHGIVPGMSILRNRHIKVNPPCPVCKAGPEDIRHLIFTCARAKEIWAKLGLHEEIEKALVMDRSGSVVL</sequence>
<reference evidence="3" key="1">
    <citation type="journal article" date="2013" name="Nature">
        <title>Draft genome of the wheat A-genome progenitor Triticum urartu.</title>
        <authorList>
            <person name="Ling H.Q."/>
            <person name="Zhao S."/>
            <person name="Liu D."/>
            <person name="Wang J."/>
            <person name="Sun H."/>
            <person name="Zhang C."/>
            <person name="Fan H."/>
            <person name="Li D."/>
            <person name="Dong L."/>
            <person name="Tao Y."/>
            <person name="Gao C."/>
            <person name="Wu H."/>
            <person name="Li Y."/>
            <person name="Cui Y."/>
            <person name="Guo X."/>
            <person name="Zheng S."/>
            <person name="Wang B."/>
            <person name="Yu K."/>
            <person name="Liang Q."/>
            <person name="Yang W."/>
            <person name="Lou X."/>
            <person name="Chen J."/>
            <person name="Feng M."/>
            <person name="Jian J."/>
            <person name="Zhang X."/>
            <person name="Luo G."/>
            <person name="Jiang Y."/>
            <person name="Liu J."/>
            <person name="Wang Z."/>
            <person name="Sha Y."/>
            <person name="Zhang B."/>
            <person name="Wu H."/>
            <person name="Tang D."/>
            <person name="Shen Q."/>
            <person name="Xue P."/>
            <person name="Zou S."/>
            <person name="Wang X."/>
            <person name="Liu X."/>
            <person name="Wang F."/>
            <person name="Yang Y."/>
            <person name="An X."/>
            <person name="Dong Z."/>
            <person name="Zhang K."/>
            <person name="Zhang X."/>
            <person name="Luo M.C."/>
            <person name="Dvorak J."/>
            <person name="Tong Y."/>
            <person name="Wang J."/>
            <person name="Yang H."/>
            <person name="Li Z."/>
            <person name="Wang D."/>
            <person name="Zhang A."/>
            <person name="Wang J."/>
        </authorList>
    </citation>
    <scope>NUCLEOTIDE SEQUENCE</scope>
    <source>
        <strain evidence="3">cv. G1812</strain>
    </source>
</reference>
<evidence type="ECO:0000259" key="1">
    <source>
        <dbReference type="Pfam" id="PF13966"/>
    </source>
</evidence>
<dbReference type="InterPro" id="IPR026960">
    <property type="entry name" value="RVT-Znf"/>
</dbReference>
<proteinExistence type="predicted"/>
<evidence type="ECO:0000313" key="2">
    <source>
        <dbReference type="EnsemblPlants" id="TuG1812G0700005656.01.T01.cds468429"/>
    </source>
</evidence>
<reference evidence="2" key="2">
    <citation type="submission" date="2018-03" db="EMBL/GenBank/DDBJ databases">
        <title>The Triticum urartu genome reveals the dynamic nature of wheat genome evolution.</title>
        <authorList>
            <person name="Ling H."/>
            <person name="Ma B."/>
            <person name="Shi X."/>
            <person name="Liu H."/>
            <person name="Dong L."/>
            <person name="Sun H."/>
            <person name="Cao Y."/>
            <person name="Gao Q."/>
            <person name="Zheng S."/>
            <person name="Li Y."/>
            <person name="Yu Y."/>
            <person name="Du H."/>
            <person name="Qi M."/>
            <person name="Li Y."/>
            <person name="Yu H."/>
            <person name="Cui Y."/>
            <person name="Wang N."/>
            <person name="Chen C."/>
            <person name="Wu H."/>
            <person name="Zhao Y."/>
            <person name="Zhang J."/>
            <person name="Li Y."/>
            <person name="Zhou W."/>
            <person name="Zhang B."/>
            <person name="Hu W."/>
            <person name="Eijk M."/>
            <person name="Tang J."/>
            <person name="Witsenboer H."/>
            <person name="Zhao S."/>
            <person name="Li Z."/>
            <person name="Zhang A."/>
            <person name="Wang D."/>
            <person name="Liang C."/>
        </authorList>
    </citation>
    <scope>NUCLEOTIDE SEQUENCE [LARGE SCALE GENOMIC DNA]</scope>
    <source>
        <strain evidence="2">cv. G1812</strain>
    </source>
</reference>
<dbReference type="AlphaFoldDB" id="A0A8R7VC88"/>
<accession>A0A8R7VC88</accession>
<dbReference type="Proteomes" id="UP000015106">
    <property type="component" value="Chromosome 7"/>
</dbReference>
<keyword evidence="3" id="KW-1185">Reference proteome</keyword>
<protein>
    <recommendedName>
        <fullName evidence="1">Reverse transcriptase zinc-binding domain-containing protein</fullName>
    </recommendedName>
</protein>
<evidence type="ECO:0000313" key="3">
    <source>
        <dbReference type="Proteomes" id="UP000015106"/>
    </source>
</evidence>